<keyword evidence="4 5" id="KW-0472">Membrane</keyword>
<dbReference type="InterPro" id="IPR051533">
    <property type="entry name" value="WaaL-like"/>
</dbReference>
<proteinExistence type="predicted"/>
<feature type="transmembrane region" description="Helical" evidence="5">
    <location>
        <begin position="275"/>
        <end position="298"/>
    </location>
</feature>
<accession>A0A7G9GUI4</accession>
<name>A0A7G9GUI4_9FUSO</name>
<dbReference type="KEGG" id="fho:H9Q81_05605"/>
<dbReference type="GO" id="GO:0016874">
    <property type="term" value="F:ligase activity"/>
    <property type="evidence" value="ECO:0007669"/>
    <property type="project" value="UniProtKB-KW"/>
</dbReference>
<keyword evidence="8" id="KW-1185">Reference proteome</keyword>
<sequence length="358" mass="41674">MGIILMVFLQMIVKKKYNFFNYVSLTGTVYLLLLSCLFFNSENIRENLDIFLGMTVYSIVFMFFIANYEIDIKYYKYIIPLFSLSSIGPIYRGIKDMVENYKILSYYRIAAGTYTTVYALELGIYFLVGIIGILYNKNKLIKYIYLVYVLLVSILIIHTQSRTTMLGIILPLFLLLVLWNYKKGSIMFITIILFIGILYSSFPNFKPFVRAKTLIGIEKIERTPRYPIFKRGIDIGIENKYKGVGFYFYKDKNFVVDSLQGSKFSHFHNIIVETFATQGLLITLSFVGFLLALFIKLIKNYFESQENRELKILGIVVFIFGIIYGISEPIFYFTKLYELIFTIIGISLSIGNNDREKL</sequence>
<dbReference type="InterPro" id="IPR007016">
    <property type="entry name" value="O-antigen_ligase-rel_domated"/>
</dbReference>
<dbReference type="Proteomes" id="UP000515913">
    <property type="component" value="Chromosome"/>
</dbReference>
<dbReference type="GO" id="GO:0016020">
    <property type="term" value="C:membrane"/>
    <property type="evidence" value="ECO:0007669"/>
    <property type="project" value="UniProtKB-SubCell"/>
</dbReference>
<evidence type="ECO:0000313" key="8">
    <source>
        <dbReference type="Proteomes" id="UP000515913"/>
    </source>
</evidence>
<feature type="transmembrane region" description="Helical" evidence="5">
    <location>
        <begin position="186"/>
        <end position="202"/>
    </location>
</feature>
<reference evidence="7 8" key="1">
    <citation type="submission" date="2020-08" db="EMBL/GenBank/DDBJ databases">
        <authorList>
            <person name="Liu C."/>
            <person name="Sun Q."/>
        </authorList>
    </citation>
    <scope>NUCLEOTIDE SEQUENCE [LARGE SCALE GENOMIC DNA]</scope>
    <source>
        <strain evidence="7 8">NSJ-57</strain>
    </source>
</reference>
<feature type="transmembrane region" description="Helical" evidence="5">
    <location>
        <begin position="310"/>
        <end position="326"/>
    </location>
</feature>
<evidence type="ECO:0000256" key="3">
    <source>
        <dbReference type="ARBA" id="ARBA00022989"/>
    </source>
</evidence>
<keyword evidence="7" id="KW-0436">Ligase</keyword>
<comment type="subcellular location">
    <subcellularLocation>
        <location evidence="1">Membrane</location>
        <topology evidence="1">Multi-pass membrane protein</topology>
    </subcellularLocation>
</comment>
<feature type="domain" description="O-antigen ligase-related" evidence="6">
    <location>
        <begin position="148"/>
        <end position="286"/>
    </location>
</feature>
<feature type="transmembrane region" description="Helical" evidence="5">
    <location>
        <begin position="20"/>
        <end position="41"/>
    </location>
</feature>
<dbReference type="PANTHER" id="PTHR37422">
    <property type="entry name" value="TEICHURONIC ACID BIOSYNTHESIS PROTEIN TUAE"/>
    <property type="match status" value="1"/>
</dbReference>
<dbReference type="AlphaFoldDB" id="A0A7G9GUI4"/>
<dbReference type="EMBL" id="CP060637">
    <property type="protein sequence ID" value="QNM14466.1"/>
    <property type="molecule type" value="Genomic_DNA"/>
</dbReference>
<organism evidence="7 8">
    <name type="scientific">Fusobacterium hominis</name>
    <dbReference type="NCBI Taxonomy" id="2764326"/>
    <lineage>
        <taxon>Bacteria</taxon>
        <taxon>Fusobacteriati</taxon>
        <taxon>Fusobacteriota</taxon>
        <taxon>Fusobacteriia</taxon>
        <taxon>Fusobacteriales</taxon>
        <taxon>Fusobacteriaceae</taxon>
        <taxon>Fusobacterium</taxon>
    </lineage>
</organism>
<feature type="transmembrane region" description="Helical" evidence="5">
    <location>
        <begin position="47"/>
        <end position="65"/>
    </location>
</feature>
<feature type="transmembrane region" description="Helical" evidence="5">
    <location>
        <begin position="140"/>
        <end position="157"/>
    </location>
</feature>
<feature type="transmembrane region" description="Helical" evidence="5">
    <location>
        <begin position="77"/>
        <end position="94"/>
    </location>
</feature>
<protein>
    <submittedName>
        <fullName evidence="7">O-antigen ligase family protein</fullName>
    </submittedName>
</protein>
<evidence type="ECO:0000313" key="7">
    <source>
        <dbReference type="EMBL" id="QNM14466.1"/>
    </source>
</evidence>
<dbReference type="PANTHER" id="PTHR37422:SF13">
    <property type="entry name" value="LIPOPOLYSACCHARIDE BIOSYNTHESIS PROTEIN PA4999-RELATED"/>
    <property type="match status" value="1"/>
</dbReference>
<feature type="transmembrane region" description="Helical" evidence="5">
    <location>
        <begin position="106"/>
        <end position="128"/>
    </location>
</feature>
<evidence type="ECO:0000256" key="4">
    <source>
        <dbReference type="ARBA" id="ARBA00023136"/>
    </source>
</evidence>
<keyword evidence="3 5" id="KW-1133">Transmembrane helix</keyword>
<evidence type="ECO:0000256" key="5">
    <source>
        <dbReference type="SAM" id="Phobius"/>
    </source>
</evidence>
<evidence type="ECO:0000259" key="6">
    <source>
        <dbReference type="Pfam" id="PF04932"/>
    </source>
</evidence>
<keyword evidence="2 5" id="KW-0812">Transmembrane</keyword>
<dbReference type="Pfam" id="PF04932">
    <property type="entry name" value="Wzy_C"/>
    <property type="match status" value="1"/>
</dbReference>
<feature type="transmembrane region" description="Helical" evidence="5">
    <location>
        <begin position="332"/>
        <end position="351"/>
    </location>
</feature>
<dbReference type="RefSeq" id="WP_187422627.1">
    <property type="nucleotide sequence ID" value="NZ_CP060637.1"/>
</dbReference>
<feature type="transmembrane region" description="Helical" evidence="5">
    <location>
        <begin position="163"/>
        <end position="179"/>
    </location>
</feature>
<evidence type="ECO:0000256" key="1">
    <source>
        <dbReference type="ARBA" id="ARBA00004141"/>
    </source>
</evidence>
<evidence type="ECO:0000256" key="2">
    <source>
        <dbReference type="ARBA" id="ARBA00022692"/>
    </source>
</evidence>
<gene>
    <name evidence="7" type="ORF">H9Q81_05605</name>
</gene>